<dbReference type="RefSeq" id="WP_028482766.1">
    <property type="nucleotide sequence ID" value="NZ_LVVZ01000022.1"/>
</dbReference>
<comment type="caution">
    <text evidence="2">The sequence shown here is derived from an EMBL/GenBank/DDBJ whole genome shotgun (WGS) entry which is preliminary data.</text>
</comment>
<dbReference type="Pfam" id="PF08867">
    <property type="entry name" value="FRG"/>
    <property type="match status" value="1"/>
</dbReference>
<dbReference type="EMBL" id="LVVZ01000022">
    <property type="protein sequence ID" value="OKL42977.1"/>
    <property type="molecule type" value="Genomic_DNA"/>
</dbReference>
<evidence type="ECO:0000259" key="1">
    <source>
        <dbReference type="SMART" id="SM00901"/>
    </source>
</evidence>
<evidence type="ECO:0000313" key="2">
    <source>
        <dbReference type="EMBL" id="OKL42977.1"/>
    </source>
</evidence>
<dbReference type="Proteomes" id="UP000185783">
    <property type="component" value="Unassembled WGS sequence"/>
</dbReference>
<keyword evidence="3" id="KW-1185">Reference proteome</keyword>
<feature type="domain" description="FRG" evidence="1">
    <location>
        <begin position="30"/>
        <end position="128"/>
    </location>
</feature>
<gene>
    <name evidence="2" type="ORF">A3843_14605</name>
</gene>
<dbReference type="SMART" id="SM00901">
    <property type="entry name" value="FRG"/>
    <property type="match status" value="1"/>
</dbReference>
<accession>A0A1U7JE32</accession>
<reference evidence="2 3" key="1">
    <citation type="submission" date="2016-03" db="EMBL/GenBank/DDBJ databases">
        <title>Genome sequence of Nesiotobacter sp. nov., a moderately halophilic alphaproteobacterium isolated from the Yellow Sea, China.</title>
        <authorList>
            <person name="Zhang G."/>
            <person name="Zhang R."/>
        </authorList>
    </citation>
    <scope>NUCLEOTIDE SEQUENCE [LARGE SCALE GENOMIC DNA]</scope>
    <source>
        <strain evidence="2 3">WB1-6</strain>
    </source>
</reference>
<protein>
    <recommendedName>
        <fullName evidence="1">FRG domain-containing protein</fullName>
    </recommendedName>
</protein>
<dbReference type="AlphaFoldDB" id="A0A1U7JE32"/>
<organism evidence="2 3">
    <name type="scientific">Pseudovibrio exalbescens</name>
    <dbReference type="NCBI Taxonomy" id="197461"/>
    <lineage>
        <taxon>Bacteria</taxon>
        <taxon>Pseudomonadati</taxon>
        <taxon>Pseudomonadota</taxon>
        <taxon>Alphaproteobacteria</taxon>
        <taxon>Hyphomicrobiales</taxon>
        <taxon>Stappiaceae</taxon>
        <taxon>Pseudovibrio</taxon>
    </lineage>
</organism>
<sequence length="244" mass="27768">MLQDDISDIRTRITCTLIEFLESVNVDKPTNGAVIYRGQSRSGNLLPSIARHMPNWNSTRIEQQMISKLREVGAPHISAKESDWEVLVKAQHYGLKTRLLDWTSNPLAALWFACNSVLSHNRAYTYVYMLDTRNLDMQPDLALGPWDQEKTRVYRPVRNNPRIIAQNGYFTVHQFSDAYGRFLSLDHSPEVGANVTEFKVPRECVRAIMASLSYLGIGAASLYPDLQGVCNAINQQFLYDLDLE</sequence>
<dbReference type="InterPro" id="IPR014966">
    <property type="entry name" value="FRG-dom"/>
</dbReference>
<evidence type="ECO:0000313" key="3">
    <source>
        <dbReference type="Proteomes" id="UP000185783"/>
    </source>
</evidence>
<name>A0A1U7JE32_9HYPH</name>
<proteinExistence type="predicted"/>